<organism evidence="1 2">
    <name type="scientific">Amycolatopsis cihanbeyliensis</name>
    <dbReference type="NCBI Taxonomy" id="1128664"/>
    <lineage>
        <taxon>Bacteria</taxon>
        <taxon>Bacillati</taxon>
        <taxon>Actinomycetota</taxon>
        <taxon>Actinomycetes</taxon>
        <taxon>Pseudonocardiales</taxon>
        <taxon>Pseudonocardiaceae</taxon>
        <taxon>Amycolatopsis</taxon>
    </lineage>
</organism>
<gene>
    <name evidence="1" type="ORF">FB471_4467</name>
</gene>
<proteinExistence type="predicted"/>
<protein>
    <submittedName>
        <fullName evidence="1">Uncharacterized protein</fullName>
    </submittedName>
</protein>
<evidence type="ECO:0000313" key="2">
    <source>
        <dbReference type="Proteomes" id="UP000320876"/>
    </source>
</evidence>
<evidence type="ECO:0000313" key="1">
    <source>
        <dbReference type="EMBL" id="TQJ04662.1"/>
    </source>
</evidence>
<keyword evidence="2" id="KW-1185">Reference proteome</keyword>
<dbReference type="OrthoDB" id="3630198at2"/>
<dbReference type="Proteomes" id="UP000320876">
    <property type="component" value="Unassembled WGS sequence"/>
</dbReference>
<dbReference type="EMBL" id="VFML01000001">
    <property type="protein sequence ID" value="TQJ04662.1"/>
    <property type="molecule type" value="Genomic_DNA"/>
</dbReference>
<dbReference type="RefSeq" id="WP_142000313.1">
    <property type="nucleotide sequence ID" value="NZ_VFML01000001.1"/>
</dbReference>
<reference evidence="1 2" key="1">
    <citation type="submission" date="2019-06" db="EMBL/GenBank/DDBJ databases">
        <title>Sequencing the genomes of 1000 actinobacteria strains.</title>
        <authorList>
            <person name="Klenk H.-P."/>
        </authorList>
    </citation>
    <scope>NUCLEOTIDE SEQUENCE [LARGE SCALE GENOMIC DNA]</scope>
    <source>
        <strain evidence="1 2">DSM 45679</strain>
    </source>
</reference>
<accession>A0A542DNH7</accession>
<name>A0A542DNH7_AMYCI</name>
<sequence>MSRPRKLTTPNGRAVKARGRQWENTVVRLLRDIVGWTSASRNGAVHGSNDRGDIGNVPLTVQCKAVDRIQLWRHLDDALTQADANQTGDEAVVVYKRHLAKPEDAAWVLPGSFALRLLHNYYLSRTE</sequence>
<comment type="caution">
    <text evidence="1">The sequence shown here is derived from an EMBL/GenBank/DDBJ whole genome shotgun (WGS) entry which is preliminary data.</text>
</comment>
<dbReference type="AlphaFoldDB" id="A0A542DNH7"/>